<organism evidence="2 3">
    <name type="scientific">Asticcacaulis benevestitus DSM 16100 = ATCC BAA-896</name>
    <dbReference type="NCBI Taxonomy" id="1121022"/>
    <lineage>
        <taxon>Bacteria</taxon>
        <taxon>Pseudomonadati</taxon>
        <taxon>Pseudomonadota</taxon>
        <taxon>Alphaproteobacteria</taxon>
        <taxon>Caulobacterales</taxon>
        <taxon>Caulobacteraceae</taxon>
        <taxon>Asticcacaulis</taxon>
    </lineage>
</organism>
<feature type="transmembrane region" description="Helical" evidence="1">
    <location>
        <begin position="480"/>
        <end position="500"/>
    </location>
</feature>
<protein>
    <recommendedName>
        <fullName evidence="4">Peptidase</fullName>
    </recommendedName>
</protein>
<dbReference type="EMBL" id="AWGB01000083">
    <property type="protein sequence ID" value="ESQ81796.1"/>
    <property type="molecule type" value="Genomic_DNA"/>
</dbReference>
<evidence type="ECO:0000313" key="2">
    <source>
        <dbReference type="EMBL" id="ESQ81796.1"/>
    </source>
</evidence>
<comment type="caution">
    <text evidence="2">The sequence shown here is derived from an EMBL/GenBank/DDBJ whole genome shotgun (WGS) entry which is preliminary data.</text>
</comment>
<dbReference type="eggNOG" id="COG3182">
    <property type="taxonomic scope" value="Bacteria"/>
</dbReference>
<feature type="transmembrane region" description="Helical" evidence="1">
    <location>
        <begin position="12"/>
        <end position="36"/>
    </location>
</feature>
<dbReference type="PANTHER" id="PTHR34219:SF4">
    <property type="entry name" value="PEPSY DOMAIN-CONTAINING PROTEIN"/>
    <property type="match status" value="1"/>
</dbReference>
<dbReference type="PATRIC" id="fig|1121022.4.peg.4397"/>
<dbReference type="STRING" id="1121022.GCA_000376105_03533"/>
<feature type="transmembrane region" description="Helical" evidence="1">
    <location>
        <begin position="418"/>
        <end position="438"/>
    </location>
</feature>
<gene>
    <name evidence="2" type="ORF">ABENE_21470</name>
</gene>
<dbReference type="Proteomes" id="UP000017837">
    <property type="component" value="Unassembled WGS sequence"/>
</dbReference>
<dbReference type="OrthoDB" id="9776609at2"/>
<evidence type="ECO:0000256" key="1">
    <source>
        <dbReference type="SAM" id="Phobius"/>
    </source>
</evidence>
<keyword evidence="1" id="KW-1133">Transmembrane helix</keyword>
<dbReference type="Pfam" id="PF03929">
    <property type="entry name" value="PepSY_TM"/>
    <property type="match status" value="1"/>
</dbReference>
<feature type="transmembrane region" description="Helical" evidence="1">
    <location>
        <begin position="145"/>
        <end position="166"/>
    </location>
</feature>
<feature type="transmembrane region" description="Helical" evidence="1">
    <location>
        <begin position="445"/>
        <end position="465"/>
    </location>
</feature>
<keyword evidence="1" id="KW-0812">Transmembrane</keyword>
<proteinExistence type="predicted"/>
<reference evidence="2 3" key="1">
    <citation type="journal article" date="2014" name="Nature">
        <title>Sequential evolution of bacterial morphology by co-option of a developmental regulator.</title>
        <authorList>
            <person name="Jiang C."/>
            <person name="Brown P.J."/>
            <person name="Ducret A."/>
            <person name="Brun Y.V."/>
        </authorList>
    </citation>
    <scope>NUCLEOTIDE SEQUENCE [LARGE SCALE GENOMIC DNA]</scope>
    <source>
        <strain evidence="2 3">DSM 16100</strain>
    </source>
</reference>
<sequence length="524" mass="57823">MKGAFRQSMAWLHTWTGLLVGWFLFVIFLSGTSAYFQYEITRWMTPEQTVVVTSQVAAQNAMTWLRTNQPEAVAWDIYLPGKRGGPVEVYWTPKPEAGKDAVRDWEKDTVRLDAATGQKAAGRDTQGGYFLYRFHYDLHYIPVIWARWIVGFCAIMMLTACITGIVTHKKIFADFFMLRFGKGQRSWLDAHNVSAVVALPFILMITYTGLVTLASLYMPWPIKASGMTEESYYAALYPVAPTREPTGKPAAFINLDKVFETTRQRWEGAGIAYLSAVNPGNAGATLTATSAPDKRMQTRGDSVQFDGVTGQILWVSPVRGVEAKTESVMVGLHAGRYAGAVLRWLYFIGGIGGTMMIATGLVLWTSKRRLKLPDPARPHIGFKLVEKLNIGCIVGFPAGIAIYFLANRLLPLGMTARADWEIHSLFIAWGAVLVWGFARPAKRGWVEALSVCAGLFALVPVVNAITTPRGLIHSLVSGDILFLSFDGLMVLTAIGFAFAARKVARHKPMVKAKTKASKTQPEPA</sequence>
<name>V4P0Z1_9CAUL</name>
<feature type="transmembrane region" description="Helical" evidence="1">
    <location>
        <begin position="187"/>
        <end position="210"/>
    </location>
</feature>
<evidence type="ECO:0008006" key="4">
    <source>
        <dbReference type="Google" id="ProtNLM"/>
    </source>
</evidence>
<dbReference type="RefSeq" id="WP_018083209.1">
    <property type="nucleotide sequence ID" value="NZ_AQWM01000026.1"/>
</dbReference>
<feature type="transmembrane region" description="Helical" evidence="1">
    <location>
        <begin position="384"/>
        <end position="406"/>
    </location>
</feature>
<keyword evidence="3" id="KW-1185">Reference proteome</keyword>
<accession>V4P0Z1</accession>
<keyword evidence="1" id="KW-0472">Membrane</keyword>
<dbReference type="InterPro" id="IPR005625">
    <property type="entry name" value="PepSY-ass_TM"/>
</dbReference>
<dbReference type="PANTHER" id="PTHR34219">
    <property type="entry name" value="IRON-REGULATED INNER MEMBRANE PROTEIN-RELATED"/>
    <property type="match status" value="1"/>
</dbReference>
<dbReference type="AlphaFoldDB" id="V4P0Z1"/>
<evidence type="ECO:0000313" key="3">
    <source>
        <dbReference type="Proteomes" id="UP000017837"/>
    </source>
</evidence>
<feature type="transmembrane region" description="Helical" evidence="1">
    <location>
        <begin position="344"/>
        <end position="364"/>
    </location>
</feature>